<name>A0AAV0BUD4_PHAPC</name>
<comment type="caution">
    <text evidence="2">The sequence shown here is derived from an EMBL/GenBank/DDBJ whole genome shotgun (WGS) entry which is preliminary data.</text>
</comment>
<evidence type="ECO:0000313" key="3">
    <source>
        <dbReference type="Proteomes" id="UP001153365"/>
    </source>
</evidence>
<evidence type="ECO:0000256" key="1">
    <source>
        <dbReference type="SAM" id="MobiDB-lite"/>
    </source>
</evidence>
<dbReference type="EMBL" id="CALTRL010006286">
    <property type="protein sequence ID" value="CAH7690379.1"/>
    <property type="molecule type" value="Genomic_DNA"/>
</dbReference>
<organism evidence="2 3">
    <name type="scientific">Phakopsora pachyrhizi</name>
    <name type="common">Asian soybean rust disease fungus</name>
    <dbReference type="NCBI Taxonomy" id="170000"/>
    <lineage>
        <taxon>Eukaryota</taxon>
        <taxon>Fungi</taxon>
        <taxon>Dikarya</taxon>
        <taxon>Basidiomycota</taxon>
        <taxon>Pucciniomycotina</taxon>
        <taxon>Pucciniomycetes</taxon>
        <taxon>Pucciniales</taxon>
        <taxon>Phakopsoraceae</taxon>
        <taxon>Phakopsora</taxon>
    </lineage>
</organism>
<protein>
    <submittedName>
        <fullName evidence="2">Uncharacterized protein</fullName>
    </submittedName>
</protein>
<sequence>MSKAIACADIHIVNLPEGFNERYPKYRKFMNPIWLMLWDVPTDQEFVLQILEERRLNGSLTARTVGENDDCVGGGGHRNLRKILKRRKKGENGEGSETGSMNDQTRSRLSISSLKERFSLKESEKASSVNHSIRDGRNGPVEAINRISESVDHDFGLNSGGGNGKSGSLLKSDNLKRWSVGVLSSGTEVYKKAKNLYASLQLLYS</sequence>
<dbReference type="AlphaFoldDB" id="A0AAV0BUD4"/>
<gene>
    <name evidence="2" type="ORF">PPACK8108_LOCUS25715</name>
</gene>
<accession>A0AAV0BUD4</accession>
<keyword evidence="3" id="KW-1185">Reference proteome</keyword>
<feature type="region of interest" description="Disordered" evidence="1">
    <location>
        <begin position="82"/>
        <end position="107"/>
    </location>
</feature>
<proteinExistence type="predicted"/>
<evidence type="ECO:0000313" key="2">
    <source>
        <dbReference type="EMBL" id="CAH7690379.1"/>
    </source>
</evidence>
<feature type="compositionally biased region" description="Polar residues" evidence="1">
    <location>
        <begin position="95"/>
        <end position="107"/>
    </location>
</feature>
<reference evidence="2" key="1">
    <citation type="submission" date="2022-06" db="EMBL/GenBank/DDBJ databases">
        <authorList>
            <consortium name="SYNGENTA / RWTH Aachen University"/>
        </authorList>
    </citation>
    <scope>NUCLEOTIDE SEQUENCE</scope>
</reference>
<dbReference type="Proteomes" id="UP001153365">
    <property type="component" value="Unassembled WGS sequence"/>
</dbReference>